<keyword evidence="4 10" id="KW-0378">Hydrolase</keyword>
<comment type="pathway">
    <text evidence="1">One-carbon metabolism; tetrahydrofolate interconversion.</text>
</comment>
<protein>
    <submittedName>
        <fullName evidence="10">Methylenetetrahydrofolate dehydrogenase (Nadp+) / methenyltetrahydrofolate cyclohydrolase</fullName>
        <ecNumber evidence="10">1.5.1.5</ecNumber>
        <ecNumber evidence="10">3.5.4.9</ecNumber>
    </submittedName>
</protein>
<dbReference type="PANTHER" id="PTHR48099">
    <property type="entry name" value="C-1-TETRAHYDROFOLATE SYNTHASE, CYTOPLASMIC-RELATED"/>
    <property type="match status" value="1"/>
</dbReference>
<reference evidence="10" key="1">
    <citation type="journal article" date="2015" name="Proc. Natl. Acad. Sci. U.S.A.">
        <title>Networks of energetic and metabolic interactions define dynamics in microbial communities.</title>
        <authorList>
            <person name="Embree M."/>
            <person name="Liu J.K."/>
            <person name="Al-Bassam M.M."/>
            <person name="Zengler K."/>
        </authorList>
    </citation>
    <scope>NUCLEOTIDE SEQUENCE</scope>
</reference>
<dbReference type="EC" id="3.5.4.9" evidence="10"/>
<evidence type="ECO:0000256" key="2">
    <source>
        <dbReference type="ARBA" id="ARBA00011738"/>
    </source>
</evidence>
<comment type="subunit">
    <text evidence="2">Homodimer.</text>
</comment>
<dbReference type="HAMAP" id="MF_01576">
    <property type="entry name" value="THF_DHG_CYH"/>
    <property type="match status" value="1"/>
</dbReference>
<feature type="domain" description="Tetrahydrofolate dehydrogenase/cyclohydrolase NAD(P)-binding" evidence="9">
    <location>
        <begin position="136"/>
        <end position="271"/>
    </location>
</feature>
<keyword evidence="5" id="KW-0521">NADP</keyword>
<dbReference type="Gene3D" id="3.40.50.10860">
    <property type="entry name" value="Leucine Dehydrogenase, chain A, domain 1"/>
    <property type="match status" value="1"/>
</dbReference>
<keyword evidence="7" id="KW-0511">Multifunctional enzyme</keyword>
<evidence type="ECO:0000256" key="1">
    <source>
        <dbReference type="ARBA" id="ARBA00004777"/>
    </source>
</evidence>
<gene>
    <name evidence="10" type="ORF">ASZ90_017502</name>
</gene>
<dbReference type="InterPro" id="IPR000672">
    <property type="entry name" value="THF_DH/CycHdrlase"/>
</dbReference>
<dbReference type="InterPro" id="IPR020630">
    <property type="entry name" value="THF_DH/CycHdrlase_cat_dom"/>
</dbReference>
<dbReference type="InterPro" id="IPR020631">
    <property type="entry name" value="THF_DH/CycHdrlase_NAD-bd_dom"/>
</dbReference>
<sequence>MELISGTKIAEEIKADLKEQNLGKGICPNLAVILVGDNKESMIYVGLKENAARSISGSTSIIELPADISKMELLNAIAKANHEQDTDGIIIQLPLPDHLAPWQDEFLEAVREEKDVDGFNPANRGKLIGGKPKYVSCAALACMEVIDRYVESPEGKNVILVGDSFDLILPLSIRLISEGFNVQVINEYKPDWIRQADVLVVEKGSANMVKGEHLRDGMLVIDAGFYWDGGKTHGNVDKESVSGISGHLLPVPGGVGPLLIAKLMENVSQAAIINRSI</sequence>
<evidence type="ECO:0000259" key="8">
    <source>
        <dbReference type="Pfam" id="PF00763"/>
    </source>
</evidence>
<evidence type="ECO:0000313" key="10">
    <source>
        <dbReference type="EMBL" id="KUG05013.1"/>
    </source>
</evidence>
<dbReference type="EMBL" id="LNQE01001831">
    <property type="protein sequence ID" value="KUG05013.1"/>
    <property type="molecule type" value="Genomic_DNA"/>
</dbReference>
<dbReference type="FunFam" id="3.40.50.10860:FF:000005">
    <property type="entry name" value="C-1-tetrahydrofolate synthase, cytoplasmic, putative"/>
    <property type="match status" value="1"/>
</dbReference>
<dbReference type="SUPFAM" id="SSF51735">
    <property type="entry name" value="NAD(P)-binding Rossmann-fold domains"/>
    <property type="match status" value="1"/>
</dbReference>
<proteinExistence type="inferred from homology"/>
<dbReference type="Pfam" id="PF02882">
    <property type="entry name" value="THF_DHG_CYH_C"/>
    <property type="match status" value="1"/>
</dbReference>
<evidence type="ECO:0000256" key="3">
    <source>
        <dbReference type="ARBA" id="ARBA00022563"/>
    </source>
</evidence>
<dbReference type="Pfam" id="PF00763">
    <property type="entry name" value="THF_DHG_CYH"/>
    <property type="match status" value="1"/>
</dbReference>
<dbReference type="EC" id="1.5.1.5" evidence="10"/>
<name>A0A0W8E8Q0_9ZZZZ</name>
<dbReference type="GO" id="GO:0004477">
    <property type="term" value="F:methenyltetrahydrofolate cyclohydrolase activity"/>
    <property type="evidence" value="ECO:0007669"/>
    <property type="project" value="UniProtKB-EC"/>
</dbReference>
<evidence type="ECO:0000256" key="5">
    <source>
        <dbReference type="ARBA" id="ARBA00022857"/>
    </source>
</evidence>
<dbReference type="AlphaFoldDB" id="A0A0W8E8Q0"/>
<evidence type="ECO:0000259" key="9">
    <source>
        <dbReference type="Pfam" id="PF02882"/>
    </source>
</evidence>
<comment type="caution">
    <text evidence="10">The sequence shown here is derived from an EMBL/GenBank/DDBJ whole genome shotgun (WGS) entry which is preliminary data.</text>
</comment>
<feature type="domain" description="Tetrahydrofolate dehydrogenase/cyclohydrolase catalytic" evidence="8">
    <location>
        <begin position="4"/>
        <end position="117"/>
    </location>
</feature>
<dbReference type="GO" id="GO:0035999">
    <property type="term" value="P:tetrahydrofolate interconversion"/>
    <property type="evidence" value="ECO:0007669"/>
    <property type="project" value="TreeGrafter"/>
</dbReference>
<dbReference type="InterPro" id="IPR036291">
    <property type="entry name" value="NAD(P)-bd_dom_sf"/>
</dbReference>
<organism evidence="10">
    <name type="scientific">hydrocarbon metagenome</name>
    <dbReference type="NCBI Taxonomy" id="938273"/>
    <lineage>
        <taxon>unclassified sequences</taxon>
        <taxon>metagenomes</taxon>
        <taxon>ecological metagenomes</taxon>
    </lineage>
</organism>
<dbReference type="SUPFAM" id="SSF53223">
    <property type="entry name" value="Aminoacid dehydrogenase-like, N-terminal domain"/>
    <property type="match status" value="1"/>
</dbReference>
<keyword evidence="6 10" id="KW-0560">Oxidoreductase</keyword>
<dbReference type="GO" id="GO:0004488">
    <property type="term" value="F:methylenetetrahydrofolate dehydrogenase (NADP+) activity"/>
    <property type="evidence" value="ECO:0007669"/>
    <property type="project" value="UniProtKB-EC"/>
</dbReference>
<evidence type="ECO:0000256" key="7">
    <source>
        <dbReference type="ARBA" id="ARBA00023268"/>
    </source>
</evidence>
<dbReference type="PANTHER" id="PTHR48099:SF5">
    <property type="entry name" value="C-1-TETRAHYDROFOLATE SYNTHASE, CYTOPLASMIC"/>
    <property type="match status" value="1"/>
</dbReference>
<evidence type="ECO:0000256" key="6">
    <source>
        <dbReference type="ARBA" id="ARBA00023002"/>
    </source>
</evidence>
<dbReference type="GO" id="GO:0005829">
    <property type="term" value="C:cytosol"/>
    <property type="evidence" value="ECO:0007669"/>
    <property type="project" value="TreeGrafter"/>
</dbReference>
<dbReference type="InterPro" id="IPR046346">
    <property type="entry name" value="Aminoacid_DH-like_N_sf"/>
</dbReference>
<accession>A0A0W8E8Q0</accession>
<dbReference type="PRINTS" id="PR00085">
    <property type="entry name" value="THFDHDRGNASE"/>
</dbReference>
<keyword evidence="3" id="KW-0554">One-carbon metabolism</keyword>
<dbReference type="Gene3D" id="3.40.50.720">
    <property type="entry name" value="NAD(P)-binding Rossmann-like Domain"/>
    <property type="match status" value="1"/>
</dbReference>
<evidence type="ECO:0000256" key="4">
    <source>
        <dbReference type="ARBA" id="ARBA00022801"/>
    </source>
</evidence>